<reference evidence="1 2" key="1">
    <citation type="submission" date="2013-02" db="EMBL/GenBank/DDBJ databases">
        <title>The Genome Sequence of Acinetobacter sp. NIPH 2168.</title>
        <authorList>
            <consortium name="The Broad Institute Genome Sequencing Platform"/>
            <consortium name="The Broad Institute Genome Sequencing Center for Infectious Disease"/>
            <person name="Cerqueira G."/>
            <person name="Feldgarden M."/>
            <person name="Courvalin P."/>
            <person name="Perichon B."/>
            <person name="Grillot-Courvalin C."/>
            <person name="Clermont D."/>
            <person name="Rocha E."/>
            <person name="Yoon E.-J."/>
            <person name="Nemec A."/>
            <person name="Walker B."/>
            <person name="Young S.K."/>
            <person name="Zeng Q."/>
            <person name="Gargeya S."/>
            <person name="Fitzgerald M."/>
            <person name="Haas B."/>
            <person name="Abouelleil A."/>
            <person name="Alvarado L."/>
            <person name="Arachchi H.M."/>
            <person name="Berlin A.M."/>
            <person name="Chapman S.B."/>
            <person name="Dewar J."/>
            <person name="Goldberg J."/>
            <person name="Griggs A."/>
            <person name="Gujja S."/>
            <person name="Hansen M."/>
            <person name="Howarth C."/>
            <person name="Imamovic A."/>
            <person name="Larimer J."/>
            <person name="McCowan C."/>
            <person name="Murphy C."/>
            <person name="Neiman D."/>
            <person name="Pearson M."/>
            <person name="Priest M."/>
            <person name="Roberts A."/>
            <person name="Saif S."/>
            <person name="Shea T."/>
            <person name="Sisk P."/>
            <person name="Sykes S."/>
            <person name="Wortman J."/>
            <person name="Nusbaum C."/>
            <person name="Birren B."/>
        </authorList>
    </citation>
    <scope>NUCLEOTIDE SEQUENCE [LARGE SCALE GENOMIC DNA]</scope>
    <source>
        <strain evidence="1 2">NIPH 2168</strain>
    </source>
</reference>
<organism evidence="1 2">
    <name type="scientific">Acinetobacter vivianii</name>
    <dbReference type="NCBI Taxonomy" id="1776742"/>
    <lineage>
        <taxon>Bacteria</taxon>
        <taxon>Pseudomonadati</taxon>
        <taxon>Pseudomonadota</taxon>
        <taxon>Gammaproteobacteria</taxon>
        <taxon>Moraxellales</taxon>
        <taxon>Moraxellaceae</taxon>
        <taxon>Acinetobacter</taxon>
    </lineage>
</organism>
<accession>N9QD66</accession>
<dbReference type="AlphaFoldDB" id="N9QD66"/>
<dbReference type="RefSeq" id="WP_005254866.1">
    <property type="nucleotide sequence ID" value="NZ_BMDR01000015.1"/>
</dbReference>
<keyword evidence="2" id="KW-1185">Reference proteome</keyword>
<comment type="caution">
    <text evidence="1">The sequence shown here is derived from an EMBL/GenBank/DDBJ whole genome shotgun (WGS) entry which is preliminary data.</text>
</comment>
<evidence type="ECO:0000313" key="1">
    <source>
        <dbReference type="EMBL" id="ENX24862.1"/>
    </source>
</evidence>
<dbReference type="GeneID" id="303685458"/>
<evidence type="ECO:0000313" key="2">
    <source>
        <dbReference type="Proteomes" id="UP000013173"/>
    </source>
</evidence>
<dbReference type="PATRIC" id="fig|1217706.3.peg.9"/>
<gene>
    <name evidence="1" type="ORF">F892_00012</name>
</gene>
<proteinExistence type="predicted"/>
<dbReference type="OrthoDB" id="5149874at2"/>
<sequence>MKKLAYSNGRFFYEGSQVITNKLTGTVYYVSLEEKCVVAYKGRAKKPFLYNGFSNIENMKEAVKKSIESDNRSYSNKIADKEAEKQSLAKFRKDLEIGTILYSSWGWEQTNVEFYQVIDKSGAFCTIREIGQMLDPQTDMQGYVVPTPNEFVGEPMQKKIMNGYVVIHKSANASPLSYETLPTGTKVYKRCYTSSYA</sequence>
<protein>
    <submittedName>
        <fullName evidence="1">Uncharacterized protein</fullName>
    </submittedName>
</protein>
<dbReference type="HOGENOM" id="CLU_124176_0_0_6"/>
<name>N9QD66_9GAMM</name>
<dbReference type="EMBL" id="APRW01000001">
    <property type="protein sequence ID" value="ENX24862.1"/>
    <property type="molecule type" value="Genomic_DNA"/>
</dbReference>
<dbReference type="Proteomes" id="UP000013173">
    <property type="component" value="Unassembled WGS sequence"/>
</dbReference>